<evidence type="ECO:0000256" key="8">
    <source>
        <dbReference type="ARBA" id="ARBA00023303"/>
    </source>
</evidence>
<dbReference type="KEGG" id="abac:LuPra_01204"/>
<dbReference type="Proteomes" id="UP000076079">
    <property type="component" value="Chromosome"/>
</dbReference>
<comment type="similarity">
    <text evidence="9 11">Belongs to the fluoride channel Fluc/FEX (TC 1.A.43) family.</text>
</comment>
<dbReference type="GO" id="GO:0140114">
    <property type="term" value="P:cellular detoxification of fluoride"/>
    <property type="evidence" value="ECO:0007669"/>
    <property type="project" value="UniProtKB-UniRule"/>
</dbReference>
<organism evidence="12 13">
    <name type="scientific">Luteitalea pratensis</name>
    <dbReference type="NCBI Taxonomy" id="1855912"/>
    <lineage>
        <taxon>Bacteria</taxon>
        <taxon>Pseudomonadati</taxon>
        <taxon>Acidobacteriota</taxon>
        <taxon>Vicinamibacteria</taxon>
        <taxon>Vicinamibacterales</taxon>
        <taxon>Vicinamibacteraceae</taxon>
        <taxon>Luteitalea</taxon>
    </lineage>
</organism>
<keyword evidence="4 11" id="KW-0812">Transmembrane</keyword>
<feature type="transmembrane region" description="Helical" evidence="11">
    <location>
        <begin position="96"/>
        <end position="116"/>
    </location>
</feature>
<keyword evidence="11" id="KW-0915">Sodium</keyword>
<keyword evidence="2 11" id="KW-1003">Cell membrane</keyword>
<evidence type="ECO:0000313" key="12">
    <source>
        <dbReference type="EMBL" id="AMY08016.1"/>
    </source>
</evidence>
<dbReference type="AlphaFoldDB" id="A0A143PHX4"/>
<comment type="catalytic activity">
    <reaction evidence="10">
        <text>fluoride(in) = fluoride(out)</text>
        <dbReference type="Rhea" id="RHEA:76159"/>
        <dbReference type="ChEBI" id="CHEBI:17051"/>
    </reaction>
    <physiologicalReaction direction="left-to-right" evidence="10">
        <dbReference type="Rhea" id="RHEA:76160"/>
    </physiologicalReaction>
</comment>
<sequence length="124" mass="13018">MRSLWLVAVGGALGAVARAMMSTAIHSRWPSTLPWGTIAVNLVGCLILGLLSGALESRPHLNPTWRAFGAVGVLGAFTTFSTFENETLAMLHRGEFPAALVNIAFSVVAGLAAVWVGQFGGRLL</sequence>
<dbReference type="STRING" id="1855912.LuPra_01204"/>
<feature type="binding site" evidence="11">
    <location>
        <position position="75"/>
    </location>
    <ligand>
        <name>Na(+)</name>
        <dbReference type="ChEBI" id="CHEBI:29101"/>
        <note>structural</note>
    </ligand>
</feature>
<dbReference type="NCBIfam" id="TIGR00494">
    <property type="entry name" value="crcB"/>
    <property type="match status" value="1"/>
</dbReference>
<comment type="subcellular location">
    <subcellularLocation>
        <location evidence="1 11">Cell membrane</location>
        <topology evidence="1 11">Multi-pass membrane protein</topology>
    </subcellularLocation>
</comment>
<dbReference type="EMBL" id="CP015136">
    <property type="protein sequence ID" value="AMY08016.1"/>
    <property type="molecule type" value="Genomic_DNA"/>
</dbReference>
<dbReference type="InterPro" id="IPR003691">
    <property type="entry name" value="FluC"/>
</dbReference>
<keyword evidence="13" id="KW-1185">Reference proteome</keyword>
<evidence type="ECO:0000256" key="6">
    <source>
        <dbReference type="ARBA" id="ARBA00023065"/>
    </source>
</evidence>
<dbReference type="Pfam" id="PF02537">
    <property type="entry name" value="CRCB"/>
    <property type="match status" value="1"/>
</dbReference>
<feature type="transmembrane region" description="Helical" evidence="11">
    <location>
        <begin position="67"/>
        <end position="84"/>
    </location>
</feature>
<feature type="binding site" evidence="11">
    <location>
        <position position="78"/>
    </location>
    <ligand>
        <name>Na(+)</name>
        <dbReference type="ChEBI" id="CHEBI:29101"/>
        <note>structural</note>
    </ligand>
</feature>
<dbReference type="OrthoDB" id="9815830at2"/>
<protein>
    <recommendedName>
        <fullName evidence="11">Fluoride-specific ion channel FluC</fullName>
    </recommendedName>
</protein>
<evidence type="ECO:0000256" key="9">
    <source>
        <dbReference type="ARBA" id="ARBA00035120"/>
    </source>
</evidence>
<keyword evidence="5 11" id="KW-1133">Transmembrane helix</keyword>
<dbReference type="GO" id="GO:0046872">
    <property type="term" value="F:metal ion binding"/>
    <property type="evidence" value="ECO:0007669"/>
    <property type="project" value="UniProtKB-KW"/>
</dbReference>
<evidence type="ECO:0000256" key="2">
    <source>
        <dbReference type="ARBA" id="ARBA00022475"/>
    </source>
</evidence>
<evidence type="ECO:0000256" key="4">
    <source>
        <dbReference type="ARBA" id="ARBA00022692"/>
    </source>
</evidence>
<keyword evidence="8 11" id="KW-0407">Ion channel</keyword>
<keyword evidence="11" id="KW-0479">Metal-binding</keyword>
<evidence type="ECO:0000256" key="5">
    <source>
        <dbReference type="ARBA" id="ARBA00022989"/>
    </source>
</evidence>
<evidence type="ECO:0000256" key="1">
    <source>
        <dbReference type="ARBA" id="ARBA00004651"/>
    </source>
</evidence>
<comment type="function">
    <text evidence="11">Fluoride-specific ion channel. Important for reducing fluoride concentration in the cell, thus reducing its toxicity.</text>
</comment>
<keyword evidence="11" id="KW-0813">Transport</keyword>
<accession>A0A143PHX4</accession>
<dbReference type="PANTHER" id="PTHR28259">
    <property type="entry name" value="FLUORIDE EXPORT PROTEIN 1-RELATED"/>
    <property type="match status" value="1"/>
</dbReference>
<dbReference type="HAMAP" id="MF_00454">
    <property type="entry name" value="FluC"/>
    <property type="match status" value="1"/>
</dbReference>
<evidence type="ECO:0000256" key="7">
    <source>
        <dbReference type="ARBA" id="ARBA00023136"/>
    </source>
</evidence>
<keyword evidence="7 11" id="KW-0472">Membrane</keyword>
<keyword evidence="6 11" id="KW-0406">Ion transport</keyword>
<evidence type="ECO:0000256" key="11">
    <source>
        <dbReference type="HAMAP-Rule" id="MF_00454"/>
    </source>
</evidence>
<dbReference type="PANTHER" id="PTHR28259:SF1">
    <property type="entry name" value="FLUORIDE EXPORT PROTEIN 1-RELATED"/>
    <property type="match status" value="1"/>
</dbReference>
<feature type="transmembrane region" description="Helical" evidence="11">
    <location>
        <begin position="35"/>
        <end position="55"/>
    </location>
</feature>
<evidence type="ECO:0000256" key="3">
    <source>
        <dbReference type="ARBA" id="ARBA00022519"/>
    </source>
</evidence>
<evidence type="ECO:0000256" key="10">
    <source>
        <dbReference type="ARBA" id="ARBA00035585"/>
    </source>
</evidence>
<dbReference type="RefSeq" id="WP_110169895.1">
    <property type="nucleotide sequence ID" value="NZ_CP015136.1"/>
</dbReference>
<reference evidence="13" key="2">
    <citation type="submission" date="2016-04" db="EMBL/GenBank/DDBJ databases">
        <title>First Complete Genome Sequence of a Subdivision 6 Acidobacterium.</title>
        <authorList>
            <person name="Huang S."/>
            <person name="Vieira S."/>
            <person name="Bunk B."/>
            <person name="Riedel T."/>
            <person name="Sproeer C."/>
            <person name="Overmann J."/>
        </authorList>
    </citation>
    <scope>NUCLEOTIDE SEQUENCE [LARGE SCALE GENOMIC DNA]</scope>
    <source>
        <strain evidence="13">DSM 100886 HEG_-6_39</strain>
    </source>
</reference>
<comment type="activity regulation">
    <text evidence="11">Na(+) is not transported, but it plays an essential structural role and its presence is essential for fluoride channel function.</text>
</comment>
<dbReference type="GO" id="GO:0062054">
    <property type="term" value="F:fluoride channel activity"/>
    <property type="evidence" value="ECO:0007669"/>
    <property type="project" value="UniProtKB-UniRule"/>
</dbReference>
<proteinExistence type="inferred from homology"/>
<dbReference type="GO" id="GO:0005886">
    <property type="term" value="C:plasma membrane"/>
    <property type="evidence" value="ECO:0007669"/>
    <property type="project" value="UniProtKB-SubCell"/>
</dbReference>
<evidence type="ECO:0000313" key="13">
    <source>
        <dbReference type="Proteomes" id="UP000076079"/>
    </source>
</evidence>
<name>A0A143PHX4_LUTPR</name>
<reference evidence="12 13" key="1">
    <citation type="journal article" date="2016" name="Genome Announc.">
        <title>First Complete Genome Sequence of a Subdivision 6 Acidobacterium Strain.</title>
        <authorList>
            <person name="Huang S."/>
            <person name="Vieira S."/>
            <person name="Bunk B."/>
            <person name="Riedel T."/>
            <person name="Sproer C."/>
            <person name="Overmann J."/>
        </authorList>
    </citation>
    <scope>NUCLEOTIDE SEQUENCE [LARGE SCALE GENOMIC DNA]</scope>
    <source>
        <strain evidence="13">DSM 100886 HEG_-6_39</strain>
    </source>
</reference>
<gene>
    <name evidence="11" type="primary">fluC</name>
    <name evidence="11" type="synonym">crcB</name>
    <name evidence="12" type="ORF">LuPra_01204</name>
</gene>
<keyword evidence="3" id="KW-0997">Cell inner membrane</keyword>